<dbReference type="STRING" id="460384.SAMN05216313_101307"/>
<accession>A0A1I0B1E7</accession>
<keyword evidence="4" id="KW-1185">Reference proteome</keyword>
<protein>
    <submittedName>
        <fullName evidence="3">GDSL-like Lipase/Acylhydrolase family protein</fullName>
    </submittedName>
</protein>
<evidence type="ECO:0000259" key="2">
    <source>
        <dbReference type="Pfam" id="PF13472"/>
    </source>
</evidence>
<name>A0A1I0B1E7_9FIRM</name>
<feature type="compositionally biased region" description="Low complexity" evidence="1">
    <location>
        <begin position="68"/>
        <end position="91"/>
    </location>
</feature>
<sequence>MRRYWYSILLTGSIMILALGKLPPDVFGVRTAMAKAEVSAMEMGAAETNTAEATGAAEAEAAEEEMGAAETEAAAAAGATGAVETEATEMGAPERGTADTEATEMGAPDTASSQTTSPAPEVPSTVSPETGETFSDTLFIGDSRTVGLSEYGDLGQAEVFANSGMSVFNLFQAQVTLKNGTKQGLDEVLSSNRYGSIYLMLGINELGYEEQSILRQYRTVVEQIRARQPQATLILEANLHVTREKAAKSDIYNNRKIDALNEAIEAIAEETGCRYLNVNSLFDDENGNLAAGYSTDGSHILGKYYSVWVEWIRSSR</sequence>
<dbReference type="Proteomes" id="UP000198508">
    <property type="component" value="Unassembled WGS sequence"/>
</dbReference>
<dbReference type="Pfam" id="PF13472">
    <property type="entry name" value="Lipase_GDSL_2"/>
    <property type="match status" value="1"/>
</dbReference>
<keyword evidence="3" id="KW-0378">Hydrolase</keyword>
<evidence type="ECO:0000313" key="4">
    <source>
        <dbReference type="Proteomes" id="UP000198508"/>
    </source>
</evidence>
<gene>
    <name evidence="3" type="ORF">SAMN05216313_101307</name>
</gene>
<organism evidence="3 4">
    <name type="scientific">Enterocloster lavalensis</name>
    <dbReference type="NCBI Taxonomy" id="460384"/>
    <lineage>
        <taxon>Bacteria</taxon>
        <taxon>Bacillati</taxon>
        <taxon>Bacillota</taxon>
        <taxon>Clostridia</taxon>
        <taxon>Lachnospirales</taxon>
        <taxon>Lachnospiraceae</taxon>
        <taxon>Enterocloster</taxon>
    </lineage>
</organism>
<feature type="compositionally biased region" description="Polar residues" evidence="1">
    <location>
        <begin position="110"/>
        <end position="136"/>
    </location>
</feature>
<reference evidence="4" key="1">
    <citation type="submission" date="2016-10" db="EMBL/GenBank/DDBJ databases">
        <authorList>
            <person name="Varghese N."/>
            <person name="Submissions S."/>
        </authorList>
    </citation>
    <scope>NUCLEOTIDE SEQUENCE [LARGE SCALE GENOMIC DNA]</scope>
    <source>
        <strain evidence="4">NLAE-zl-G277</strain>
    </source>
</reference>
<evidence type="ECO:0000313" key="3">
    <source>
        <dbReference type="EMBL" id="SET00554.1"/>
    </source>
</evidence>
<dbReference type="RefSeq" id="WP_092360554.1">
    <property type="nucleotide sequence ID" value="NZ_FOIM01000001.1"/>
</dbReference>
<dbReference type="EMBL" id="FOIM01000001">
    <property type="protein sequence ID" value="SET00554.1"/>
    <property type="molecule type" value="Genomic_DNA"/>
</dbReference>
<proteinExistence type="predicted"/>
<dbReference type="InterPro" id="IPR013830">
    <property type="entry name" value="SGNH_hydro"/>
</dbReference>
<dbReference type="GeneID" id="93278698"/>
<dbReference type="AlphaFoldDB" id="A0A1I0B1E7"/>
<feature type="domain" description="SGNH hydrolase-type esterase" evidence="2">
    <location>
        <begin position="139"/>
        <end position="299"/>
    </location>
</feature>
<evidence type="ECO:0000256" key="1">
    <source>
        <dbReference type="SAM" id="MobiDB-lite"/>
    </source>
</evidence>
<feature type="compositionally biased region" description="Low complexity" evidence="1">
    <location>
        <begin position="45"/>
        <end position="59"/>
    </location>
</feature>
<dbReference type="SUPFAM" id="SSF52266">
    <property type="entry name" value="SGNH hydrolase"/>
    <property type="match status" value="1"/>
</dbReference>
<dbReference type="Gene3D" id="3.40.50.1110">
    <property type="entry name" value="SGNH hydrolase"/>
    <property type="match status" value="1"/>
</dbReference>
<dbReference type="GO" id="GO:0016787">
    <property type="term" value="F:hydrolase activity"/>
    <property type="evidence" value="ECO:0007669"/>
    <property type="project" value="UniProtKB-KW"/>
</dbReference>
<dbReference type="InterPro" id="IPR036514">
    <property type="entry name" value="SGNH_hydro_sf"/>
</dbReference>
<feature type="region of interest" description="Disordered" evidence="1">
    <location>
        <begin position="45"/>
        <end position="136"/>
    </location>
</feature>